<dbReference type="InterPro" id="IPR019301">
    <property type="entry name" value="Flagellar_prot_FlgJ_N"/>
</dbReference>
<organism evidence="2 3">
    <name type="scientific">Sphingobium baderi</name>
    <dbReference type="NCBI Taxonomy" id="1332080"/>
    <lineage>
        <taxon>Bacteria</taxon>
        <taxon>Pseudomonadati</taxon>
        <taxon>Pseudomonadota</taxon>
        <taxon>Alphaproteobacteria</taxon>
        <taxon>Sphingomonadales</taxon>
        <taxon>Sphingomonadaceae</taxon>
        <taxon>Sphingobium</taxon>
    </lineage>
</organism>
<feature type="domain" description="Flagellar protein FlgJ N-terminal" evidence="1">
    <location>
        <begin position="41"/>
        <end position="86"/>
    </location>
</feature>
<dbReference type="Proteomes" id="UP000056968">
    <property type="component" value="Chromosome"/>
</dbReference>
<keyword evidence="2" id="KW-0969">Cilium</keyword>
<keyword evidence="2" id="KW-0966">Cell projection</keyword>
<name>A0A0S3EX49_9SPHN</name>
<keyword evidence="2" id="KW-0282">Flagellum</keyword>
<evidence type="ECO:0000313" key="3">
    <source>
        <dbReference type="Proteomes" id="UP000056968"/>
    </source>
</evidence>
<dbReference type="RefSeq" id="WP_062063377.1">
    <property type="nucleotide sequence ID" value="NZ_CP013264.1"/>
</dbReference>
<reference evidence="2 3" key="1">
    <citation type="submission" date="2015-11" db="EMBL/GenBank/DDBJ databases">
        <title>A Two-component Flavoprotein Monooxygenase System MeaXY Responsible for para-Hydroxylation of 2-Methyl-6-ethylaniline and 2,6-Diethylaniline in Sphingobium baderi DE-13.</title>
        <authorList>
            <person name="Cheng M."/>
            <person name="Meng Q."/>
            <person name="Yang Y."/>
            <person name="Chu C."/>
            <person name="Yan X."/>
            <person name="He J."/>
            <person name="Li S."/>
        </authorList>
    </citation>
    <scope>NUCLEOTIDE SEQUENCE [LARGE SCALE GENOMIC DNA]</scope>
    <source>
        <strain evidence="2 3">DE-13</strain>
    </source>
</reference>
<dbReference type="OrthoDB" id="8481704at2"/>
<accession>A0A0S3EX49</accession>
<dbReference type="EMBL" id="CP013264">
    <property type="protein sequence ID" value="ALR20016.1"/>
    <property type="molecule type" value="Genomic_DNA"/>
</dbReference>
<evidence type="ECO:0000259" key="1">
    <source>
        <dbReference type="Pfam" id="PF10135"/>
    </source>
</evidence>
<dbReference type="AlphaFoldDB" id="A0A0S3EX49"/>
<evidence type="ECO:0000313" key="2">
    <source>
        <dbReference type="EMBL" id="ALR20016.1"/>
    </source>
</evidence>
<keyword evidence="3" id="KW-1185">Reference proteome</keyword>
<protein>
    <submittedName>
        <fullName evidence="2">Flagellar biosynthesis protein FlgI</fullName>
    </submittedName>
</protein>
<dbReference type="KEGG" id="sbd:ATN00_06555"/>
<dbReference type="Pfam" id="PF10135">
    <property type="entry name" value="Rod-binding"/>
    <property type="match status" value="1"/>
</dbReference>
<gene>
    <name evidence="2" type="ORF">ATN00_06555</name>
</gene>
<proteinExistence type="predicted"/>
<dbReference type="STRING" id="1332080.ATN00_06555"/>
<sequence length="103" mass="10728">MQISTVTGTSASNGGNADKTALQKAAQQFEAIFLRQMIGAMRSSSMGDSLLDTSASEQFRDMADARTADSMAQKGSLGIAELLLSQFGGKAQPPATPTQDKSP</sequence>